<gene>
    <name evidence="1" type="ORF">DHW31_02445</name>
</gene>
<evidence type="ECO:0000313" key="2">
    <source>
        <dbReference type="Proteomes" id="UP000263098"/>
    </source>
</evidence>
<evidence type="ECO:0000313" key="1">
    <source>
        <dbReference type="EMBL" id="HCK23635.1"/>
    </source>
</evidence>
<sequence length="182" mass="20775">MDKEYLDSFEDKLQEELLRLCTSYNMLDGKLLATDDIDNQWNVLAPEYMADAVGQINEYPTVSVAWAAYLGLAIAYGWDTDWNFISKAAYQSFYGEQGFDDMDEHIVRDLLGIPLDSEEAQNLESMIRRSAQTAVALIRAEQIEPQSPMAFYVFARAVKVLFRIGAAIELKRLGYKFEKVEC</sequence>
<dbReference type="EMBL" id="DPVG01000085">
    <property type="protein sequence ID" value="HCK23635.1"/>
    <property type="molecule type" value="Genomic_DNA"/>
</dbReference>
<dbReference type="AlphaFoldDB" id="A0A3D2SBJ4"/>
<name>A0A3D2SBJ4_9BACE</name>
<comment type="caution">
    <text evidence="1">The sequence shown here is derived from an EMBL/GenBank/DDBJ whole genome shotgun (WGS) entry which is preliminary data.</text>
</comment>
<organism evidence="1 2">
    <name type="scientific">Bacteroides graminisolvens</name>
    <dbReference type="NCBI Taxonomy" id="477666"/>
    <lineage>
        <taxon>Bacteria</taxon>
        <taxon>Pseudomonadati</taxon>
        <taxon>Bacteroidota</taxon>
        <taxon>Bacteroidia</taxon>
        <taxon>Bacteroidales</taxon>
        <taxon>Bacteroidaceae</taxon>
        <taxon>Bacteroides</taxon>
    </lineage>
</organism>
<protein>
    <submittedName>
        <fullName evidence="1">Uncharacterized protein</fullName>
    </submittedName>
</protein>
<proteinExistence type="predicted"/>
<accession>A0A3D2SBJ4</accession>
<reference evidence="1 2" key="1">
    <citation type="journal article" date="2018" name="Nat. Biotechnol.">
        <title>A standardized bacterial taxonomy based on genome phylogeny substantially revises the tree of life.</title>
        <authorList>
            <person name="Parks D.H."/>
            <person name="Chuvochina M."/>
            <person name="Waite D.W."/>
            <person name="Rinke C."/>
            <person name="Skarshewski A."/>
            <person name="Chaumeil P.A."/>
            <person name="Hugenholtz P."/>
        </authorList>
    </citation>
    <scope>NUCLEOTIDE SEQUENCE [LARGE SCALE GENOMIC DNA]</scope>
    <source>
        <strain evidence="1">UBA9667</strain>
    </source>
</reference>
<dbReference type="Proteomes" id="UP000263098">
    <property type="component" value="Unassembled WGS sequence"/>
</dbReference>